<keyword evidence="2" id="KW-1185">Reference proteome</keyword>
<accession>A0A841C8Z5</accession>
<dbReference type="RefSeq" id="WP_183541228.1">
    <property type="nucleotide sequence ID" value="NZ_DASWOY010000037.1"/>
</dbReference>
<dbReference type="Proteomes" id="UP000562464">
    <property type="component" value="Unassembled WGS sequence"/>
</dbReference>
<dbReference type="EMBL" id="JACHHV010000053">
    <property type="protein sequence ID" value="MBB5888777.1"/>
    <property type="molecule type" value="Genomic_DNA"/>
</dbReference>
<gene>
    <name evidence="1" type="ORF">HNQ37_001700</name>
</gene>
<name>A0A841C8Z5_9LACT</name>
<reference evidence="1 2" key="1">
    <citation type="submission" date="2020-08" db="EMBL/GenBank/DDBJ databases">
        <title>Genomic Encyclopedia of Type Strains, Phase IV (KMG-IV): sequencing the most valuable type-strain genomes for metagenomic binning, comparative biology and taxonomic classification.</title>
        <authorList>
            <person name="Goeker M."/>
        </authorList>
    </citation>
    <scope>NUCLEOTIDE SEQUENCE [LARGE SCALE GENOMIC DNA]</scope>
    <source>
        <strain evidence="1 2">DSM 14925</strain>
    </source>
</reference>
<protein>
    <submittedName>
        <fullName evidence="1">Uncharacterized protein</fullName>
    </submittedName>
</protein>
<organism evidence="1 2">
    <name type="scientific">Lactovum miscens</name>
    <dbReference type="NCBI Taxonomy" id="190387"/>
    <lineage>
        <taxon>Bacteria</taxon>
        <taxon>Bacillati</taxon>
        <taxon>Bacillota</taxon>
        <taxon>Bacilli</taxon>
        <taxon>Lactobacillales</taxon>
        <taxon>Streptococcaceae</taxon>
        <taxon>Lactovum</taxon>
    </lineage>
</organism>
<comment type="caution">
    <text evidence="1">The sequence shown here is derived from an EMBL/GenBank/DDBJ whole genome shotgun (WGS) entry which is preliminary data.</text>
</comment>
<proteinExistence type="predicted"/>
<sequence>MLTEQEFFDEDAWDNWKGSNEELQNLYEMERERLWKAFNKIFANKLYGVSESTKSYLFEDFKHQYFANRMRDKEDT</sequence>
<evidence type="ECO:0000313" key="2">
    <source>
        <dbReference type="Proteomes" id="UP000562464"/>
    </source>
</evidence>
<evidence type="ECO:0000313" key="1">
    <source>
        <dbReference type="EMBL" id="MBB5888777.1"/>
    </source>
</evidence>
<dbReference type="AlphaFoldDB" id="A0A841C8Z5"/>